<proteinExistence type="predicted"/>
<dbReference type="Proteomes" id="UP000439986">
    <property type="component" value="Unassembled WGS sequence"/>
</dbReference>
<name>A0A844DBK8_9BURK</name>
<dbReference type="EMBL" id="WKJL01000012">
    <property type="protein sequence ID" value="MRW85746.1"/>
    <property type="molecule type" value="Genomic_DNA"/>
</dbReference>
<accession>A0A844DBK8</accession>
<feature type="domain" description="Ice-binding protein C-terminal" evidence="1">
    <location>
        <begin position="110"/>
        <end position="134"/>
    </location>
</feature>
<keyword evidence="3" id="KW-1185">Reference proteome</keyword>
<sequence>MPVVFGGVSAAYIPVQDAPAGSTVYLAVEADRADGSYASFYYPLTSNGVFMNLGATGGTYLGGTGKLTDANVTDLFFYGYFCNGKTGSCSAFNTNQGQFALDNIILTAAAVPEPETYALLLAGLFLTGVAVRRKKTA</sequence>
<protein>
    <submittedName>
        <fullName evidence="2">PEP-CTERM sorting domain-containing protein</fullName>
    </submittedName>
</protein>
<dbReference type="Pfam" id="PF07589">
    <property type="entry name" value="PEP-CTERM"/>
    <property type="match status" value="1"/>
</dbReference>
<dbReference type="NCBIfam" id="TIGR02595">
    <property type="entry name" value="PEP_CTERM"/>
    <property type="match status" value="1"/>
</dbReference>
<dbReference type="NCBIfam" id="NF038120">
    <property type="entry name" value="PEP_CTERM_QFxxD"/>
    <property type="match status" value="1"/>
</dbReference>
<gene>
    <name evidence="2" type="ORF">GJ698_16850</name>
</gene>
<dbReference type="AlphaFoldDB" id="A0A844DBK8"/>
<evidence type="ECO:0000313" key="2">
    <source>
        <dbReference type="EMBL" id="MRW85746.1"/>
    </source>
</evidence>
<organism evidence="2 3">
    <name type="scientific">Duganella aquatilis</name>
    <dbReference type="NCBI Taxonomy" id="2666082"/>
    <lineage>
        <taxon>Bacteria</taxon>
        <taxon>Pseudomonadati</taxon>
        <taxon>Pseudomonadota</taxon>
        <taxon>Betaproteobacteria</taxon>
        <taxon>Burkholderiales</taxon>
        <taxon>Oxalobacteraceae</taxon>
        <taxon>Telluria group</taxon>
        <taxon>Duganella</taxon>
    </lineage>
</organism>
<evidence type="ECO:0000259" key="1">
    <source>
        <dbReference type="Pfam" id="PF07589"/>
    </source>
</evidence>
<comment type="caution">
    <text evidence="2">The sequence shown here is derived from an EMBL/GenBank/DDBJ whole genome shotgun (WGS) entry which is preliminary data.</text>
</comment>
<reference evidence="2 3" key="1">
    <citation type="submission" date="2019-11" db="EMBL/GenBank/DDBJ databases">
        <title>Novel species isolated from a subtropical stream in China.</title>
        <authorList>
            <person name="Lu H."/>
        </authorList>
    </citation>
    <scope>NUCLEOTIDE SEQUENCE [LARGE SCALE GENOMIC DNA]</scope>
    <source>
        <strain evidence="2 3">FT26W</strain>
    </source>
</reference>
<dbReference type="InterPro" id="IPR013424">
    <property type="entry name" value="Ice-binding_C"/>
</dbReference>
<evidence type="ECO:0000313" key="3">
    <source>
        <dbReference type="Proteomes" id="UP000439986"/>
    </source>
</evidence>